<evidence type="ECO:0000256" key="11">
    <source>
        <dbReference type="ARBA" id="ARBA00023180"/>
    </source>
</evidence>
<keyword evidence="7" id="KW-0677">Repeat</keyword>
<evidence type="ECO:0000256" key="5">
    <source>
        <dbReference type="ARBA" id="ARBA00022692"/>
    </source>
</evidence>
<dbReference type="PANTHER" id="PTHR48052:SF72">
    <property type="entry name" value="OS12G0273900 PROTEIN"/>
    <property type="match status" value="1"/>
</dbReference>
<keyword evidence="5" id="KW-0812">Transmembrane</keyword>
<keyword evidence="9" id="KW-0472">Membrane</keyword>
<dbReference type="AlphaFoldDB" id="A0A5N5GK92"/>
<keyword evidence="11" id="KW-0325">Glycoprotein</keyword>
<dbReference type="SMART" id="SM00369">
    <property type="entry name" value="LRR_TYP"/>
    <property type="match status" value="8"/>
</dbReference>
<sequence length="758" mass="85205">MCYILSKVVLFHLIVVSSVSSLQQYCHDEERSALLQLKGSFIIDRSASFSHDAYPKILQWRLAEGRNGNCCAWDGIVCNERTGHVIDLNALSTPTAAFPGLLMYFILSSSIFSGQIPFQISQLAKLSYLDPSSNQLTGPIPSLGTLTHLTELSLSLNQFILTGQIPSLGNLIHFTKLDLSLNQFTNPIHSLGTHLTKLSLSVNQLICPIRFLGNLTYLTKLDLSLNQLTTPISSLRNLIHLTELDLSSNQLTGPIPSLQNLTHLAILSLFWNQLTRNLTHLTKLSLYSNQLTNPIRNSLSNLINLEVFDLHDNNLTGAVEFHMVFHKSSQVSYSIKKHWCTWTLVPKWILNTSTKTLKYMDISHNFPSSIVQPSDAFPWVNLQVLLLRNNMLHGVISSLIYSLTSLQFLDLYKNNICGIIPPCLGNFSVDLQVLYLGNNSFKIYTNRSNLTLIDVSHNQLRRQLPRSLGNCMKLEFIDLSYNKFSDVFPFWLGALPELKLLAMHHNAFYDPIEEPDQDNVKYFPELRILDLSLNRFRGKFLSQKIFSGNVMRGVTRNQPTYMMVDRTMETPSLELIFYEYYSIAITSKGMERYYPKIQEALVAIDISSNKFEGSILEIIGNLEGLVSFNMSGNLLTGPIPSSFGNLRWLESLDLSQNKLSGQIPQGLTYLTGPIPHGTQLISFGSSSYEGNPGLCGDPLPKKCEDPKAPRLLTSKTEENYSSSFEFDWKFVLAGLGSGLVVGVVLSDVVITKKHEWFV</sequence>
<dbReference type="EMBL" id="SMOL01000487">
    <property type="protein sequence ID" value="KAB2611174.1"/>
    <property type="molecule type" value="Genomic_DNA"/>
</dbReference>
<dbReference type="InterPro" id="IPR032675">
    <property type="entry name" value="LRR_dom_sf"/>
</dbReference>
<name>A0A5N5GK92_9ROSA</name>
<evidence type="ECO:0000256" key="4">
    <source>
        <dbReference type="ARBA" id="ARBA00022614"/>
    </source>
</evidence>
<evidence type="ECO:0000256" key="7">
    <source>
        <dbReference type="ARBA" id="ARBA00022737"/>
    </source>
</evidence>
<protein>
    <submittedName>
        <fullName evidence="13">Receptor-like protein 12</fullName>
    </submittedName>
</protein>
<gene>
    <name evidence="13" type="ORF">D8674_019206</name>
</gene>
<dbReference type="SMART" id="SM00365">
    <property type="entry name" value="LRR_SD22"/>
    <property type="match status" value="5"/>
</dbReference>
<dbReference type="Proteomes" id="UP000327157">
    <property type="component" value="Chromosome 17"/>
</dbReference>
<dbReference type="GO" id="GO:0005886">
    <property type="term" value="C:plasma membrane"/>
    <property type="evidence" value="ECO:0007669"/>
    <property type="project" value="UniProtKB-SubCell"/>
</dbReference>
<evidence type="ECO:0000256" key="8">
    <source>
        <dbReference type="ARBA" id="ARBA00022989"/>
    </source>
</evidence>
<dbReference type="InterPro" id="IPR003591">
    <property type="entry name" value="Leu-rich_rpt_typical-subtyp"/>
</dbReference>
<keyword evidence="14" id="KW-1185">Reference proteome</keyword>
<comment type="subcellular location">
    <subcellularLocation>
        <location evidence="1">Cell membrane</location>
        <topology evidence="1">Single-pass type I membrane protein</topology>
    </subcellularLocation>
</comment>
<evidence type="ECO:0000256" key="3">
    <source>
        <dbReference type="ARBA" id="ARBA00022475"/>
    </source>
</evidence>
<reference evidence="13 14" key="1">
    <citation type="submission" date="2019-09" db="EMBL/GenBank/DDBJ databases">
        <authorList>
            <person name="Ou C."/>
        </authorList>
    </citation>
    <scope>NUCLEOTIDE SEQUENCE [LARGE SCALE GENOMIC DNA]</scope>
    <source>
        <strain evidence="13">S2</strain>
        <tissue evidence="13">Leaf</tissue>
    </source>
</reference>
<dbReference type="Pfam" id="PF13516">
    <property type="entry name" value="LRR_6"/>
    <property type="match status" value="2"/>
</dbReference>
<comment type="caution">
    <text evidence="13">The sequence shown here is derived from an EMBL/GenBank/DDBJ whole genome shotgun (WGS) entry which is preliminary data.</text>
</comment>
<accession>A0A5N5GK92</accession>
<keyword evidence="3" id="KW-1003">Cell membrane</keyword>
<keyword evidence="4" id="KW-0433">Leucine-rich repeat</keyword>
<dbReference type="OrthoDB" id="1911164at2759"/>
<dbReference type="PRINTS" id="PR00019">
    <property type="entry name" value="LEURICHRPT"/>
</dbReference>
<evidence type="ECO:0000256" key="1">
    <source>
        <dbReference type="ARBA" id="ARBA00004251"/>
    </source>
</evidence>
<evidence type="ECO:0000313" key="13">
    <source>
        <dbReference type="EMBL" id="KAB2611174.1"/>
    </source>
</evidence>
<evidence type="ECO:0000313" key="14">
    <source>
        <dbReference type="Proteomes" id="UP000327157"/>
    </source>
</evidence>
<reference evidence="14" key="2">
    <citation type="submission" date="2019-10" db="EMBL/GenBank/DDBJ databases">
        <title>A de novo genome assembly of a pear dwarfing rootstock.</title>
        <authorList>
            <person name="Wang F."/>
            <person name="Wang J."/>
            <person name="Li S."/>
            <person name="Zhang Y."/>
            <person name="Fang M."/>
            <person name="Ma L."/>
            <person name="Zhao Y."/>
            <person name="Jiang S."/>
        </authorList>
    </citation>
    <scope>NUCLEOTIDE SEQUENCE [LARGE SCALE GENOMIC DNA]</scope>
</reference>
<dbReference type="Pfam" id="PF00560">
    <property type="entry name" value="LRR_1"/>
    <property type="match status" value="6"/>
</dbReference>
<feature type="chain" id="PRO_5024286182" evidence="12">
    <location>
        <begin position="22"/>
        <end position="758"/>
    </location>
</feature>
<dbReference type="Gene3D" id="3.80.10.10">
    <property type="entry name" value="Ribonuclease Inhibitor"/>
    <property type="match status" value="4"/>
</dbReference>
<evidence type="ECO:0000256" key="10">
    <source>
        <dbReference type="ARBA" id="ARBA00023170"/>
    </source>
</evidence>
<keyword evidence="8" id="KW-1133">Transmembrane helix</keyword>
<dbReference type="SUPFAM" id="SSF52058">
    <property type="entry name" value="L domain-like"/>
    <property type="match status" value="2"/>
</dbReference>
<feature type="signal peptide" evidence="12">
    <location>
        <begin position="1"/>
        <end position="21"/>
    </location>
</feature>
<evidence type="ECO:0000256" key="12">
    <source>
        <dbReference type="SAM" id="SignalP"/>
    </source>
</evidence>
<evidence type="ECO:0000256" key="2">
    <source>
        <dbReference type="ARBA" id="ARBA00009592"/>
    </source>
</evidence>
<dbReference type="PROSITE" id="PS51450">
    <property type="entry name" value="LRR"/>
    <property type="match status" value="2"/>
</dbReference>
<evidence type="ECO:0000256" key="9">
    <source>
        <dbReference type="ARBA" id="ARBA00023136"/>
    </source>
</evidence>
<organism evidence="13 14">
    <name type="scientific">Pyrus ussuriensis x Pyrus communis</name>
    <dbReference type="NCBI Taxonomy" id="2448454"/>
    <lineage>
        <taxon>Eukaryota</taxon>
        <taxon>Viridiplantae</taxon>
        <taxon>Streptophyta</taxon>
        <taxon>Embryophyta</taxon>
        <taxon>Tracheophyta</taxon>
        <taxon>Spermatophyta</taxon>
        <taxon>Magnoliopsida</taxon>
        <taxon>eudicotyledons</taxon>
        <taxon>Gunneridae</taxon>
        <taxon>Pentapetalae</taxon>
        <taxon>rosids</taxon>
        <taxon>fabids</taxon>
        <taxon>Rosales</taxon>
        <taxon>Rosaceae</taxon>
        <taxon>Amygdaloideae</taxon>
        <taxon>Maleae</taxon>
        <taxon>Pyrus</taxon>
    </lineage>
</organism>
<keyword evidence="10 13" id="KW-0675">Receptor</keyword>
<comment type="similarity">
    <text evidence="2">Belongs to the RLP family.</text>
</comment>
<proteinExistence type="inferred from homology"/>
<dbReference type="InterPro" id="IPR001611">
    <property type="entry name" value="Leu-rich_rpt"/>
</dbReference>
<keyword evidence="6 12" id="KW-0732">Signal</keyword>
<evidence type="ECO:0000256" key="6">
    <source>
        <dbReference type="ARBA" id="ARBA00022729"/>
    </source>
</evidence>
<reference evidence="13 14" key="3">
    <citation type="submission" date="2019-11" db="EMBL/GenBank/DDBJ databases">
        <title>A de novo genome assembly of a pear dwarfing rootstock.</title>
        <authorList>
            <person name="Wang F."/>
            <person name="Wang J."/>
            <person name="Li S."/>
            <person name="Zhang Y."/>
            <person name="Fang M."/>
            <person name="Ma L."/>
            <person name="Zhao Y."/>
            <person name="Jiang S."/>
        </authorList>
    </citation>
    <scope>NUCLEOTIDE SEQUENCE [LARGE SCALE GENOMIC DNA]</scope>
    <source>
        <strain evidence="13">S2</strain>
        <tissue evidence="13">Leaf</tissue>
    </source>
</reference>
<dbReference type="PANTHER" id="PTHR48052">
    <property type="entry name" value="UNNAMED PRODUCT"/>
    <property type="match status" value="1"/>
</dbReference>